<evidence type="ECO:0000313" key="3">
    <source>
        <dbReference type="Proteomes" id="UP001597119"/>
    </source>
</evidence>
<keyword evidence="1" id="KW-0472">Membrane</keyword>
<proteinExistence type="predicted"/>
<feature type="transmembrane region" description="Helical" evidence="1">
    <location>
        <begin position="284"/>
        <end position="308"/>
    </location>
</feature>
<dbReference type="Pfam" id="PF25927">
    <property type="entry name" value="DUF7972"/>
    <property type="match status" value="1"/>
</dbReference>
<dbReference type="EMBL" id="JBHUDJ010000001">
    <property type="protein sequence ID" value="MFD1585954.1"/>
    <property type="molecule type" value="Genomic_DNA"/>
</dbReference>
<protein>
    <submittedName>
        <fullName evidence="2">Uncharacterized protein</fullName>
    </submittedName>
</protein>
<comment type="caution">
    <text evidence="2">The sequence shown here is derived from an EMBL/GenBank/DDBJ whole genome shotgun (WGS) entry which is preliminary data.</text>
</comment>
<keyword evidence="3" id="KW-1185">Reference proteome</keyword>
<dbReference type="AlphaFoldDB" id="A0ABD6C7D0"/>
<evidence type="ECO:0000256" key="1">
    <source>
        <dbReference type="SAM" id="Phobius"/>
    </source>
</evidence>
<name>A0ABD6C7D0_9EURY</name>
<keyword evidence="1" id="KW-1133">Transmembrane helix</keyword>
<keyword evidence="1" id="KW-0812">Transmembrane</keyword>
<dbReference type="Proteomes" id="UP001597119">
    <property type="component" value="Unassembled WGS sequence"/>
</dbReference>
<evidence type="ECO:0000313" key="2">
    <source>
        <dbReference type="EMBL" id="MFD1585954.1"/>
    </source>
</evidence>
<organism evidence="2 3">
    <name type="scientific">Halorientalis brevis</name>
    <dbReference type="NCBI Taxonomy" id="1126241"/>
    <lineage>
        <taxon>Archaea</taxon>
        <taxon>Methanobacteriati</taxon>
        <taxon>Methanobacteriota</taxon>
        <taxon>Stenosarchaea group</taxon>
        <taxon>Halobacteria</taxon>
        <taxon>Halobacteriales</taxon>
        <taxon>Haloarculaceae</taxon>
        <taxon>Halorientalis</taxon>
    </lineage>
</organism>
<feature type="transmembrane region" description="Helical" evidence="1">
    <location>
        <begin position="254"/>
        <end position="272"/>
    </location>
</feature>
<feature type="transmembrane region" description="Helical" evidence="1">
    <location>
        <begin position="32"/>
        <end position="50"/>
    </location>
</feature>
<sequence>MRAGESRDTDRDTESHRQRWQDWLLLDGDRRLVVGFTTVVLFLVIASVVVSELAPLRDLQPLFYVLGGLIGGNLTVITVVVSINQLLLSRELQAPPDLESQIEGIIEYRSDVEDAAGQVAPVEPLGFLRLLFENTRREAQRLGGLATSETDEQTYEEINEVVSEITTQTDRVDSLLQQSQTSTFDVLSVTLTTNYATDINRLRQIEWEHGAQLPADVSDAVDTLVHQLQNIDIARQYFKSVYLQQELAELSRNLFYAGLPSVTVVAIGLLLLTGPSGTVFTSPYLRAFVPLFVTVGLLPITILFAYIVRIATVTQRTAATLPFTTPAQEQ</sequence>
<dbReference type="RefSeq" id="WP_247376802.1">
    <property type="nucleotide sequence ID" value="NZ_JALLGV010000003.1"/>
</dbReference>
<gene>
    <name evidence="2" type="ORF">ACFR9U_03090</name>
</gene>
<accession>A0ABD6C7D0</accession>
<dbReference type="InterPro" id="IPR058278">
    <property type="entry name" value="DUF7972"/>
</dbReference>
<reference evidence="2 3" key="1">
    <citation type="journal article" date="2019" name="Int. J. Syst. Evol. Microbiol.">
        <title>The Global Catalogue of Microorganisms (GCM) 10K type strain sequencing project: providing services to taxonomists for standard genome sequencing and annotation.</title>
        <authorList>
            <consortium name="The Broad Institute Genomics Platform"/>
            <consortium name="The Broad Institute Genome Sequencing Center for Infectious Disease"/>
            <person name="Wu L."/>
            <person name="Ma J."/>
        </authorList>
    </citation>
    <scope>NUCLEOTIDE SEQUENCE [LARGE SCALE GENOMIC DNA]</scope>
    <source>
        <strain evidence="2 3">CGMCC 1.12125</strain>
    </source>
</reference>
<feature type="transmembrane region" description="Helical" evidence="1">
    <location>
        <begin position="62"/>
        <end position="83"/>
    </location>
</feature>